<keyword evidence="1" id="KW-0472">Membrane</keyword>
<name>A0A7D5M3V4_9ARCH</name>
<keyword evidence="1" id="KW-0812">Transmembrane</keyword>
<dbReference type="RefSeq" id="WP_179372587.1">
    <property type="nucleotide sequence ID" value="NZ_CP026995.1"/>
</dbReference>
<evidence type="ECO:0000313" key="3">
    <source>
        <dbReference type="Proteomes" id="UP000509478"/>
    </source>
</evidence>
<feature type="transmembrane region" description="Helical" evidence="1">
    <location>
        <begin position="179"/>
        <end position="200"/>
    </location>
</feature>
<dbReference type="GeneID" id="56067414"/>
<dbReference type="SUPFAM" id="SSF50242">
    <property type="entry name" value="TIMP-like"/>
    <property type="match status" value="1"/>
</dbReference>
<dbReference type="Proteomes" id="UP000509478">
    <property type="component" value="Chromosome"/>
</dbReference>
<evidence type="ECO:0000256" key="1">
    <source>
        <dbReference type="SAM" id="Phobius"/>
    </source>
</evidence>
<keyword evidence="1" id="KW-1133">Transmembrane helix</keyword>
<reference evidence="2 3" key="1">
    <citation type="submission" date="2018-02" db="EMBL/GenBank/DDBJ databases">
        <title>Complete genome of Nitrosopumilus ureaphilus PS0.</title>
        <authorList>
            <person name="Qin W."/>
            <person name="Zheng Y."/>
            <person name="Stahl D.A."/>
        </authorList>
    </citation>
    <scope>NUCLEOTIDE SEQUENCE [LARGE SCALE GENOMIC DNA]</scope>
    <source>
        <strain evidence="2 3">PS0</strain>
    </source>
</reference>
<evidence type="ECO:0000313" key="2">
    <source>
        <dbReference type="EMBL" id="QLH06506.1"/>
    </source>
</evidence>
<sequence length="206" mass="23219">MKYFVILIFIGIIVSGFFTPAFGLLCDPLTTQYQYTHNDAVFEGKVILKEYIPGSESTLVTFEIKNTFKGDISNPLTIHSTEGLYGFKFRAEKTYIVFAEKTKTGYNIPLCVPVYHSFPSIVQGLHSVKEGIGDYGLLTPGNIYESLSDDEKNKLEKIYEEESELRKIEIENTQIMRNIILSLIIAGIIGGIVTGTILFIKSRKRK</sequence>
<proteinExistence type="predicted"/>
<organism evidence="2 3">
    <name type="scientific">Nitrosopumilus ureiphilus</name>
    <dbReference type="NCBI Taxonomy" id="1470067"/>
    <lineage>
        <taxon>Archaea</taxon>
        <taxon>Nitrososphaerota</taxon>
        <taxon>Nitrososphaeria</taxon>
        <taxon>Nitrosopumilales</taxon>
        <taxon>Nitrosopumilaceae</taxon>
        <taxon>Nitrosopumilus</taxon>
    </lineage>
</organism>
<dbReference type="InterPro" id="IPR008993">
    <property type="entry name" value="TIMP-like_OB-fold"/>
</dbReference>
<dbReference type="KEGG" id="nue:C5F50_05035"/>
<dbReference type="Gene3D" id="2.40.50.120">
    <property type="match status" value="1"/>
</dbReference>
<keyword evidence="3" id="KW-1185">Reference proteome</keyword>
<gene>
    <name evidence="2" type="ORF">C5F50_05035</name>
</gene>
<dbReference type="AlphaFoldDB" id="A0A7D5M3V4"/>
<accession>A0A7D5M3V4</accession>
<dbReference type="EMBL" id="CP026995">
    <property type="protein sequence ID" value="QLH06506.1"/>
    <property type="molecule type" value="Genomic_DNA"/>
</dbReference>
<protein>
    <submittedName>
        <fullName evidence="2">Uncharacterized protein</fullName>
    </submittedName>
</protein>